<proteinExistence type="predicted"/>
<dbReference type="AlphaFoldDB" id="A0A1H5NAV4"/>
<dbReference type="PANTHER" id="PTHR45947">
    <property type="entry name" value="SULFOQUINOVOSYL TRANSFERASE SQD2"/>
    <property type="match status" value="1"/>
</dbReference>
<dbReference type="InterPro" id="IPR050194">
    <property type="entry name" value="Glycosyltransferase_grp1"/>
</dbReference>
<keyword evidence="3" id="KW-0808">Transferase</keyword>
<gene>
    <name evidence="3" type="ORF">SAMN04488034_10426</name>
</gene>
<evidence type="ECO:0000259" key="2">
    <source>
        <dbReference type="Pfam" id="PF13439"/>
    </source>
</evidence>
<dbReference type="Proteomes" id="UP000199448">
    <property type="component" value="Unassembled WGS sequence"/>
</dbReference>
<keyword evidence="4" id="KW-1185">Reference proteome</keyword>
<dbReference type="InterPro" id="IPR028098">
    <property type="entry name" value="Glyco_trans_4-like_N"/>
</dbReference>
<dbReference type="Pfam" id="PF00534">
    <property type="entry name" value="Glycos_transf_1"/>
    <property type="match status" value="1"/>
</dbReference>
<dbReference type="PANTHER" id="PTHR45947:SF3">
    <property type="entry name" value="SULFOQUINOVOSYL TRANSFERASE SQD2"/>
    <property type="match status" value="1"/>
</dbReference>
<dbReference type="EMBL" id="FNUG01000004">
    <property type="protein sequence ID" value="SEE98703.1"/>
    <property type="molecule type" value="Genomic_DNA"/>
</dbReference>
<dbReference type="Gene3D" id="3.40.50.2000">
    <property type="entry name" value="Glycogen Phosphorylase B"/>
    <property type="match status" value="2"/>
</dbReference>
<feature type="domain" description="Glycosyl transferase family 1" evidence="1">
    <location>
        <begin position="212"/>
        <end position="383"/>
    </location>
</feature>
<reference evidence="3 4" key="1">
    <citation type="submission" date="2016-10" db="EMBL/GenBank/DDBJ databases">
        <authorList>
            <person name="de Groot N.N."/>
        </authorList>
    </citation>
    <scope>NUCLEOTIDE SEQUENCE [LARGE SCALE GENOMIC DNA]</scope>
    <source>
        <strain evidence="3 4">DSM 23553</strain>
    </source>
</reference>
<dbReference type="Pfam" id="PF13439">
    <property type="entry name" value="Glyco_transf_4"/>
    <property type="match status" value="1"/>
</dbReference>
<evidence type="ECO:0000259" key="1">
    <source>
        <dbReference type="Pfam" id="PF00534"/>
    </source>
</evidence>
<organism evidence="3 4">
    <name type="scientific">Salinimicrobium catena</name>
    <dbReference type="NCBI Taxonomy" id="390640"/>
    <lineage>
        <taxon>Bacteria</taxon>
        <taxon>Pseudomonadati</taxon>
        <taxon>Bacteroidota</taxon>
        <taxon>Flavobacteriia</taxon>
        <taxon>Flavobacteriales</taxon>
        <taxon>Flavobacteriaceae</taxon>
        <taxon>Salinimicrobium</taxon>
    </lineage>
</organism>
<evidence type="ECO:0000313" key="4">
    <source>
        <dbReference type="Proteomes" id="UP000199448"/>
    </source>
</evidence>
<dbReference type="InterPro" id="IPR001296">
    <property type="entry name" value="Glyco_trans_1"/>
</dbReference>
<dbReference type="RefSeq" id="WP_093113319.1">
    <property type="nucleotide sequence ID" value="NZ_FNGG01000004.1"/>
</dbReference>
<dbReference type="OrthoDB" id="832722at2"/>
<dbReference type="STRING" id="390640.SAMN04488034_10426"/>
<feature type="domain" description="Glycosyltransferase subfamily 4-like N-terminal" evidence="2">
    <location>
        <begin position="16"/>
        <end position="208"/>
    </location>
</feature>
<protein>
    <submittedName>
        <fullName evidence="3">Colanic acid/amylovoran biosynthesis glycosyltransferase</fullName>
    </submittedName>
</protein>
<evidence type="ECO:0000313" key="3">
    <source>
        <dbReference type="EMBL" id="SEE98703.1"/>
    </source>
</evidence>
<name>A0A1H5NAV4_9FLAO</name>
<dbReference type="GO" id="GO:0016757">
    <property type="term" value="F:glycosyltransferase activity"/>
    <property type="evidence" value="ECO:0007669"/>
    <property type="project" value="InterPro"/>
</dbReference>
<dbReference type="SUPFAM" id="SSF53756">
    <property type="entry name" value="UDP-Glycosyltransferase/glycogen phosphorylase"/>
    <property type="match status" value="1"/>
</dbReference>
<accession>A0A1H5NAV4</accession>
<sequence>MKIAFVVGEFPVISQTFIINQIADLIDKGHEVKVFALEEIDAPLLHSKVICYNLLKITSFKTISKSNKHLELLGCLIRNHECINFKRFFKKIKLFSYQSKSFDFNFFRKHSWILEDQSFDIIHAHFGFTGVYMADLLSLGFFSRSRFVTTFHGYDLNPALLPQLERKYLKLFQEVDLMTVNTPYARDLLKRMTRRKEIEVLPMGLDTDLFRRKESTSGDGHFNILFVGRLIELKGPHLAVEILNILCGRGYKNVQLKIAGDGEMKESLLVLIDKHDLGGQVNLLGALPQERIVQIMNESDIFLLPGIYDKDRRAETQGLVIQEAQAMELPVLISDVGGMKYGIMDGETGFVIKENDLKGFADKIEFLVKNPSIKRQIGANGRNFVVDNYNSSLLGERLESIYCDLL</sequence>